<dbReference type="PANTHER" id="PTHR24100">
    <property type="entry name" value="BUTYROPHILIN"/>
    <property type="match status" value="1"/>
</dbReference>
<keyword evidence="5" id="KW-0732">Signal</keyword>
<dbReference type="PROSITE" id="PS50835">
    <property type="entry name" value="IG_LIKE"/>
    <property type="match status" value="1"/>
</dbReference>
<dbReference type="InterPro" id="IPR013106">
    <property type="entry name" value="Ig_V-set"/>
</dbReference>
<evidence type="ECO:0000256" key="5">
    <source>
        <dbReference type="SAM" id="SignalP"/>
    </source>
</evidence>
<sequence length="187" mass="21570">MVRSRPLRLLLLLVLWSHALESHSEAPHRQVALVDEACELACSVDQSSKVMVLQWSRPELDRSGYLLFYRHPHIQSHYQHPDYRARVQLKDQGLDHGDLSLVLKNVTLKDSGTYECRLMLEDKMWRRTTVQLTVIDAPEKRADRVDRSRVPLPAAALLLMMLILMTLCVVVLKRRARQPDGAQTEEV</sequence>
<feature type="chain" id="PRO_5043741012" description="Ig-like domain-containing protein" evidence="5">
    <location>
        <begin position="23"/>
        <end position="187"/>
    </location>
</feature>
<evidence type="ECO:0000259" key="6">
    <source>
        <dbReference type="PROSITE" id="PS50835"/>
    </source>
</evidence>
<dbReference type="InterPro" id="IPR050504">
    <property type="entry name" value="IgSF_BTN/MOG"/>
</dbReference>
<feature type="signal peptide" evidence="5">
    <location>
        <begin position="1"/>
        <end position="22"/>
    </location>
</feature>
<dbReference type="GO" id="GO:0001817">
    <property type="term" value="P:regulation of cytokine production"/>
    <property type="evidence" value="ECO:0007669"/>
    <property type="project" value="TreeGrafter"/>
</dbReference>
<protein>
    <recommendedName>
        <fullName evidence="6">Ig-like domain-containing protein</fullName>
    </recommendedName>
</protein>
<proteinExistence type="predicted"/>
<dbReference type="Gene3D" id="2.60.40.10">
    <property type="entry name" value="Immunoglobulins"/>
    <property type="match status" value="1"/>
</dbReference>
<dbReference type="SUPFAM" id="SSF48726">
    <property type="entry name" value="Immunoglobulin"/>
    <property type="match status" value="1"/>
</dbReference>
<keyword evidence="8" id="KW-1185">Reference proteome</keyword>
<dbReference type="EMBL" id="OZ035832">
    <property type="protein sequence ID" value="CAL1570172.1"/>
    <property type="molecule type" value="Genomic_DNA"/>
</dbReference>
<dbReference type="SMART" id="SM00409">
    <property type="entry name" value="IG"/>
    <property type="match status" value="1"/>
</dbReference>
<dbReference type="Proteomes" id="UP001497482">
    <property type="component" value="Chromosome 10"/>
</dbReference>
<evidence type="ECO:0000313" key="8">
    <source>
        <dbReference type="Proteomes" id="UP001497482"/>
    </source>
</evidence>
<dbReference type="InterPro" id="IPR003599">
    <property type="entry name" value="Ig_sub"/>
</dbReference>
<dbReference type="GO" id="GO:0009897">
    <property type="term" value="C:external side of plasma membrane"/>
    <property type="evidence" value="ECO:0007669"/>
    <property type="project" value="TreeGrafter"/>
</dbReference>
<dbReference type="PANTHER" id="PTHR24100:SF151">
    <property type="entry name" value="ICOS LIGAND"/>
    <property type="match status" value="1"/>
</dbReference>
<organism evidence="7 8">
    <name type="scientific">Knipowitschia caucasica</name>
    <name type="common">Caucasian dwarf goby</name>
    <name type="synonym">Pomatoschistus caucasicus</name>
    <dbReference type="NCBI Taxonomy" id="637954"/>
    <lineage>
        <taxon>Eukaryota</taxon>
        <taxon>Metazoa</taxon>
        <taxon>Chordata</taxon>
        <taxon>Craniata</taxon>
        <taxon>Vertebrata</taxon>
        <taxon>Euteleostomi</taxon>
        <taxon>Actinopterygii</taxon>
        <taxon>Neopterygii</taxon>
        <taxon>Teleostei</taxon>
        <taxon>Neoteleostei</taxon>
        <taxon>Acanthomorphata</taxon>
        <taxon>Gobiaria</taxon>
        <taxon>Gobiiformes</taxon>
        <taxon>Gobioidei</taxon>
        <taxon>Gobiidae</taxon>
        <taxon>Gobiinae</taxon>
        <taxon>Knipowitschia</taxon>
    </lineage>
</organism>
<dbReference type="Pfam" id="PF07686">
    <property type="entry name" value="V-set"/>
    <property type="match status" value="1"/>
</dbReference>
<evidence type="ECO:0000256" key="2">
    <source>
        <dbReference type="ARBA" id="ARBA00023136"/>
    </source>
</evidence>
<dbReference type="InterPro" id="IPR013783">
    <property type="entry name" value="Ig-like_fold"/>
</dbReference>
<name>A0AAV2J2C2_KNICA</name>
<dbReference type="GO" id="GO:0050852">
    <property type="term" value="P:T cell receptor signaling pathway"/>
    <property type="evidence" value="ECO:0007669"/>
    <property type="project" value="TreeGrafter"/>
</dbReference>
<dbReference type="SMART" id="SM00406">
    <property type="entry name" value="IGv"/>
    <property type="match status" value="1"/>
</dbReference>
<keyword evidence="4" id="KW-0812">Transmembrane</keyword>
<evidence type="ECO:0000256" key="3">
    <source>
        <dbReference type="ARBA" id="ARBA00023319"/>
    </source>
</evidence>
<feature type="domain" description="Ig-like" evidence="6">
    <location>
        <begin position="6"/>
        <end position="133"/>
    </location>
</feature>
<keyword evidence="4" id="KW-1133">Transmembrane helix</keyword>
<reference evidence="7 8" key="1">
    <citation type="submission" date="2024-04" db="EMBL/GenBank/DDBJ databases">
        <authorList>
            <person name="Waldvogel A.-M."/>
            <person name="Schoenle A."/>
        </authorList>
    </citation>
    <scope>NUCLEOTIDE SEQUENCE [LARGE SCALE GENOMIC DNA]</scope>
</reference>
<feature type="transmembrane region" description="Helical" evidence="4">
    <location>
        <begin position="150"/>
        <end position="172"/>
    </location>
</feature>
<evidence type="ECO:0000313" key="7">
    <source>
        <dbReference type="EMBL" id="CAL1570172.1"/>
    </source>
</evidence>
<dbReference type="AlphaFoldDB" id="A0AAV2J2C2"/>
<keyword evidence="3" id="KW-0393">Immunoglobulin domain</keyword>
<gene>
    <name evidence="7" type="ORF">KC01_LOCUS2507</name>
</gene>
<evidence type="ECO:0000256" key="4">
    <source>
        <dbReference type="SAM" id="Phobius"/>
    </source>
</evidence>
<dbReference type="GO" id="GO:0005102">
    <property type="term" value="F:signaling receptor binding"/>
    <property type="evidence" value="ECO:0007669"/>
    <property type="project" value="TreeGrafter"/>
</dbReference>
<accession>A0AAV2J2C2</accession>
<dbReference type="InterPro" id="IPR007110">
    <property type="entry name" value="Ig-like_dom"/>
</dbReference>
<dbReference type="InterPro" id="IPR036179">
    <property type="entry name" value="Ig-like_dom_sf"/>
</dbReference>
<keyword evidence="2 4" id="KW-0472">Membrane</keyword>
<evidence type="ECO:0000256" key="1">
    <source>
        <dbReference type="ARBA" id="ARBA00004370"/>
    </source>
</evidence>
<comment type="subcellular location">
    <subcellularLocation>
        <location evidence="1">Membrane</location>
    </subcellularLocation>
</comment>